<accession>A0A0S3SWD7</accession>
<evidence type="ECO:0000256" key="1">
    <source>
        <dbReference type="SAM" id="MobiDB-lite"/>
    </source>
</evidence>
<name>A0A0S3SWD7_PHAAN</name>
<organism evidence="2 3">
    <name type="scientific">Vigna angularis var. angularis</name>
    <dbReference type="NCBI Taxonomy" id="157739"/>
    <lineage>
        <taxon>Eukaryota</taxon>
        <taxon>Viridiplantae</taxon>
        <taxon>Streptophyta</taxon>
        <taxon>Embryophyta</taxon>
        <taxon>Tracheophyta</taxon>
        <taxon>Spermatophyta</taxon>
        <taxon>Magnoliopsida</taxon>
        <taxon>eudicotyledons</taxon>
        <taxon>Gunneridae</taxon>
        <taxon>Pentapetalae</taxon>
        <taxon>rosids</taxon>
        <taxon>fabids</taxon>
        <taxon>Fabales</taxon>
        <taxon>Fabaceae</taxon>
        <taxon>Papilionoideae</taxon>
        <taxon>50 kb inversion clade</taxon>
        <taxon>NPAAA clade</taxon>
        <taxon>indigoferoid/millettioid clade</taxon>
        <taxon>Phaseoleae</taxon>
        <taxon>Vigna</taxon>
    </lineage>
</organism>
<dbReference type="Proteomes" id="UP000291084">
    <property type="component" value="Chromosome 9"/>
</dbReference>
<keyword evidence="3" id="KW-1185">Reference proteome</keyword>
<proteinExistence type="predicted"/>
<feature type="region of interest" description="Disordered" evidence="1">
    <location>
        <begin position="1"/>
        <end position="27"/>
    </location>
</feature>
<gene>
    <name evidence="2" type="primary">Vigan.09G048100</name>
    <name evidence="2" type="ORF">VIGAN_09048100</name>
</gene>
<protein>
    <submittedName>
        <fullName evidence="2">Uncharacterized protein</fullName>
    </submittedName>
</protein>
<reference evidence="2 3" key="1">
    <citation type="journal article" date="2015" name="Sci. Rep.">
        <title>The power of single molecule real-time sequencing technology in the de novo assembly of a eukaryotic genome.</title>
        <authorList>
            <person name="Sakai H."/>
            <person name="Naito K."/>
            <person name="Ogiso-Tanaka E."/>
            <person name="Takahashi Y."/>
            <person name="Iseki K."/>
            <person name="Muto C."/>
            <person name="Satou K."/>
            <person name="Teruya K."/>
            <person name="Shiroma A."/>
            <person name="Shimoji M."/>
            <person name="Hirano T."/>
            <person name="Itoh T."/>
            <person name="Kaga A."/>
            <person name="Tomooka N."/>
        </authorList>
    </citation>
    <scope>NUCLEOTIDE SEQUENCE [LARGE SCALE GENOMIC DNA]</scope>
    <source>
        <strain evidence="3">cv. Shumari</strain>
    </source>
</reference>
<evidence type="ECO:0000313" key="2">
    <source>
        <dbReference type="EMBL" id="BAT97123.1"/>
    </source>
</evidence>
<sequence length="73" mass="8645">NILFKRNMTESRRRSKVPRRSTDRRSFQTSIPGHKFCFPFSHSIDCMLFNITRELRVTLAILLKCKYQIIPGS</sequence>
<dbReference type="EMBL" id="AP015042">
    <property type="protein sequence ID" value="BAT97123.1"/>
    <property type="molecule type" value="Genomic_DNA"/>
</dbReference>
<feature type="non-terminal residue" evidence="2">
    <location>
        <position position="1"/>
    </location>
</feature>
<dbReference type="AlphaFoldDB" id="A0A0S3SWD7"/>
<evidence type="ECO:0000313" key="3">
    <source>
        <dbReference type="Proteomes" id="UP000291084"/>
    </source>
</evidence>